<dbReference type="InterPro" id="IPR005877">
    <property type="entry name" value="YSIRK_signal_dom"/>
</dbReference>
<evidence type="ECO:0000256" key="1">
    <source>
        <dbReference type="ARBA" id="ARBA00022729"/>
    </source>
</evidence>
<feature type="domain" description="YSIRK Gram-positive signal peptide" evidence="2">
    <location>
        <begin position="14"/>
        <end position="38"/>
    </location>
</feature>
<organism evidence="3 4">
    <name type="scientific">Staphylococcus saccharolyticus</name>
    <dbReference type="NCBI Taxonomy" id="33028"/>
    <lineage>
        <taxon>Bacteria</taxon>
        <taxon>Bacillati</taxon>
        <taxon>Bacillota</taxon>
        <taxon>Bacilli</taxon>
        <taxon>Bacillales</taxon>
        <taxon>Staphylococcaceae</taxon>
        <taxon>Staphylococcus</taxon>
    </lineage>
</organism>
<protein>
    <submittedName>
        <fullName evidence="3">Lipoprotein VsaC</fullName>
    </submittedName>
</protein>
<dbReference type="EMBL" id="UHDZ01000001">
    <property type="protein sequence ID" value="SUM72458.1"/>
    <property type="molecule type" value="Genomic_DNA"/>
</dbReference>
<evidence type="ECO:0000259" key="2">
    <source>
        <dbReference type="Pfam" id="PF04650"/>
    </source>
</evidence>
<dbReference type="GeneID" id="93796258"/>
<dbReference type="Proteomes" id="UP000255425">
    <property type="component" value="Unassembled WGS sequence"/>
</dbReference>
<dbReference type="NCBIfam" id="TIGR01168">
    <property type="entry name" value="YSIRK_signal"/>
    <property type="match status" value="1"/>
</dbReference>
<dbReference type="RefSeq" id="WP_218624073.1">
    <property type="nucleotide sequence ID" value="NZ_CP066042.1"/>
</dbReference>
<accession>A0A380H912</accession>
<name>A0A380H912_9STAP</name>
<proteinExistence type="predicted"/>
<reference evidence="3 4" key="1">
    <citation type="submission" date="2018-06" db="EMBL/GenBank/DDBJ databases">
        <authorList>
            <consortium name="Pathogen Informatics"/>
            <person name="Doyle S."/>
        </authorList>
    </citation>
    <scope>NUCLEOTIDE SEQUENCE [LARGE SCALE GENOMIC DNA]</scope>
    <source>
        <strain evidence="3 4">NCTC11807</strain>
    </source>
</reference>
<dbReference type="Pfam" id="PF04650">
    <property type="entry name" value="YSIRK_signal"/>
    <property type="match status" value="1"/>
</dbReference>
<evidence type="ECO:0000313" key="3">
    <source>
        <dbReference type="EMBL" id="SUM72458.1"/>
    </source>
</evidence>
<gene>
    <name evidence="3" type="primary">sdrF_1</name>
    <name evidence="3" type="ORF">NCTC11807_01908</name>
</gene>
<sequence length="57" mass="6517">MNQPNKFSNTSPIKKNHYSIRKFTVGTASIIIGSFLFFGQAHAEEFDRVTKLEDNQL</sequence>
<dbReference type="AlphaFoldDB" id="A0A380H912"/>
<keyword evidence="1" id="KW-0732">Signal</keyword>
<keyword evidence="3" id="KW-0449">Lipoprotein</keyword>
<keyword evidence="4" id="KW-1185">Reference proteome</keyword>
<evidence type="ECO:0000313" key="4">
    <source>
        <dbReference type="Proteomes" id="UP000255425"/>
    </source>
</evidence>